<accession>A0A1A9F3T6</accession>
<keyword evidence="9" id="KW-1185">Reference proteome</keyword>
<feature type="domain" description="Acyl-CoA dehydrogenase/oxidase N-terminal" evidence="7">
    <location>
        <begin position="26"/>
        <end position="96"/>
    </location>
</feature>
<dbReference type="InterPro" id="IPR036250">
    <property type="entry name" value="AcylCo_DH-like_C"/>
</dbReference>
<dbReference type="AlphaFoldDB" id="A0A1A9F3T6"/>
<keyword evidence="5" id="KW-0560">Oxidoreductase</keyword>
<dbReference type="InterPro" id="IPR013786">
    <property type="entry name" value="AcylCoA_DH/ox_N"/>
</dbReference>
<dbReference type="KEGG" id="mars:A8C75_19235"/>
<comment type="cofactor">
    <cofactor evidence="1">
        <name>FAD</name>
        <dbReference type="ChEBI" id="CHEBI:57692"/>
    </cofactor>
</comment>
<evidence type="ECO:0000313" key="9">
    <source>
        <dbReference type="Proteomes" id="UP000078070"/>
    </source>
</evidence>
<gene>
    <name evidence="8" type="ORF">A8C75_19235</name>
</gene>
<dbReference type="Proteomes" id="UP000078070">
    <property type="component" value="Chromosome"/>
</dbReference>
<evidence type="ECO:0000256" key="1">
    <source>
        <dbReference type="ARBA" id="ARBA00001974"/>
    </source>
</evidence>
<dbReference type="SUPFAM" id="SSF47203">
    <property type="entry name" value="Acyl-CoA dehydrogenase C-terminal domain-like"/>
    <property type="match status" value="1"/>
</dbReference>
<dbReference type="EMBL" id="CP015839">
    <property type="protein sequence ID" value="ANG64393.1"/>
    <property type="molecule type" value="Genomic_DNA"/>
</dbReference>
<dbReference type="RefSeq" id="WP_067385955.1">
    <property type="nucleotide sequence ID" value="NZ_CP015839.1"/>
</dbReference>
<evidence type="ECO:0000256" key="5">
    <source>
        <dbReference type="ARBA" id="ARBA00023002"/>
    </source>
</evidence>
<dbReference type="Gene3D" id="1.10.540.10">
    <property type="entry name" value="Acyl-CoA dehydrogenase/oxidase, N-terminal domain"/>
    <property type="match status" value="1"/>
</dbReference>
<dbReference type="GO" id="GO:0003995">
    <property type="term" value="F:acyl-CoA dehydrogenase activity"/>
    <property type="evidence" value="ECO:0007669"/>
    <property type="project" value="TreeGrafter"/>
</dbReference>
<evidence type="ECO:0000259" key="6">
    <source>
        <dbReference type="Pfam" id="PF00441"/>
    </source>
</evidence>
<dbReference type="GO" id="GO:0050660">
    <property type="term" value="F:flavin adenine dinucleotide binding"/>
    <property type="evidence" value="ECO:0007669"/>
    <property type="project" value="InterPro"/>
</dbReference>
<dbReference type="Pfam" id="PF02771">
    <property type="entry name" value="Acyl-CoA_dh_N"/>
    <property type="match status" value="1"/>
</dbReference>
<sequence>MREIFESTIERLLTDLATPETVLSCEGGDWPAELWAAIEESGFTLAAAPESLGGAEIGWADLYVLARALGRFAAPVPLGEAMLGNWLLGKAGIEAQTGILSFAAEANLSLRDGAVDGSLHDVPWGRHAATLVTIADRNSATPTVVLLATETAASQTLSLNVAGEPRDSLHFSGAKVLACAPLPGSLSVEVLQLGGALLRSAQIAGALHALLDMTSGYASERTQFGRPIGAFQAIQQQLAVFAEQAAAASIAAEAAFAESDTDFASFTIAAAKVSTAEAASAGAAIAHSVHGAIGFTQEYPLHLLSRRLWAWRSEYGSASLWSQRIGQMVCDGGGEGYWALLTGHACQQLSAPERKSA</sequence>
<dbReference type="PANTHER" id="PTHR43884">
    <property type="entry name" value="ACYL-COA DEHYDROGENASE"/>
    <property type="match status" value="1"/>
</dbReference>
<comment type="similarity">
    <text evidence="2">Belongs to the acyl-CoA dehydrogenase family.</text>
</comment>
<evidence type="ECO:0000313" key="8">
    <source>
        <dbReference type="EMBL" id="ANG64393.1"/>
    </source>
</evidence>
<dbReference type="PANTHER" id="PTHR43884:SF20">
    <property type="entry name" value="ACYL-COA DEHYDROGENASE FADE28"/>
    <property type="match status" value="1"/>
</dbReference>
<organism evidence="8 9">
    <name type="scientific">Marinobacterium aestuarii</name>
    <dbReference type="NCBI Taxonomy" id="1821621"/>
    <lineage>
        <taxon>Bacteria</taxon>
        <taxon>Pseudomonadati</taxon>
        <taxon>Pseudomonadota</taxon>
        <taxon>Gammaproteobacteria</taxon>
        <taxon>Oceanospirillales</taxon>
        <taxon>Oceanospirillaceae</taxon>
        <taxon>Marinobacterium</taxon>
    </lineage>
</organism>
<dbReference type="InterPro" id="IPR009100">
    <property type="entry name" value="AcylCoA_DH/oxidase_NM_dom_sf"/>
</dbReference>
<reference evidence="8 9" key="2">
    <citation type="journal article" date="2018" name="Int. J. Syst. Evol. Microbiol.">
        <title>Marinobacterium aestuarii sp. nov., a benzene-degrading marine bacterium isolated from estuary sediment.</title>
        <authorList>
            <person name="Bae S.S."/>
            <person name="Jung J."/>
            <person name="Chung D."/>
            <person name="Baek K."/>
        </authorList>
    </citation>
    <scope>NUCLEOTIDE SEQUENCE [LARGE SCALE GENOMIC DNA]</scope>
    <source>
        <strain evidence="8 9">ST58-10</strain>
    </source>
</reference>
<dbReference type="InterPro" id="IPR037069">
    <property type="entry name" value="AcylCoA_DH/ox_N_sf"/>
</dbReference>
<evidence type="ECO:0000259" key="7">
    <source>
        <dbReference type="Pfam" id="PF02771"/>
    </source>
</evidence>
<dbReference type="STRING" id="1821621.A8C75_19235"/>
<evidence type="ECO:0000256" key="2">
    <source>
        <dbReference type="ARBA" id="ARBA00009347"/>
    </source>
</evidence>
<dbReference type="OrthoDB" id="2450120at2"/>
<dbReference type="InterPro" id="IPR009075">
    <property type="entry name" value="AcylCo_DH/oxidase_C"/>
</dbReference>
<evidence type="ECO:0000256" key="4">
    <source>
        <dbReference type="ARBA" id="ARBA00022827"/>
    </source>
</evidence>
<dbReference type="Gene3D" id="1.20.140.10">
    <property type="entry name" value="Butyryl-CoA Dehydrogenase, subunit A, domain 3"/>
    <property type="match status" value="1"/>
</dbReference>
<proteinExistence type="inferred from homology"/>
<keyword evidence="4" id="KW-0274">FAD</keyword>
<dbReference type="SUPFAM" id="SSF56645">
    <property type="entry name" value="Acyl-CoA dehydrogenase NM domain-like"/>
    <property type="match status" value="1"/>
</dbReference>
<reference evidence="9" key="1">
    <citation type="submission" date="2016-05" db="EMBL/GenBank/DDBJ databases">
        <authorList>
            <person name="Baek K."/>
            <person name="Yang S.-J."/>
        </authorList>
    </citation>
    <scope>NUCLEOTIDE SEQUENCE [LARGE SCALE GENOMIC DNA]</scope>
    <source>
        <strain evidence="9">ST58-10</strain>
    </source>
</reference>
<feature type="domain" description="Acyl-CoA dehydrogenase/oxidase C-terminal" evidence="6">
    <location>
        <begin position="198"/>
        <end position="307"/>
    </location>
</feature>
<dbReference type="Pfam" id="PF00441">
    <property type="entry name" value="Acyl-CoA_dh_1"/>
    <property type="match status" value="1"/>
</dbReference>
<keyword evidence="3" id="KW-0285">Flavoprotein</keyword>
<protein>
    <submittedName>
        <fullName evidence="8">Acyl-CoA dehydrogenase</fullName>
    </submittedName>
</protein>
<name>A0A1A9F3T6_9GAMM</name>
<evidence type="ECO:0000256" key="3">
    <source>
        <dbReference type="ARBA" id="ARBA00022630"/>
    </source>
</evidence>